<organism evidence="17 18">
    <name type="scientific">Caenorhabditis bovis</name>
    <dbReference type="NCBI Taxonomy" id="2654633"/>
    <lineage>
        <taxon>Eukaryota</taxon>
        <taxon>Metazoa</taxon>
        <taxon>Ecdysozoa</taxon>
        <taxon>Nematoda</taxon>
        <taxon>Chromadorea</taxon>
        <taxon>Rhabditida</taxon>
        <taxon>Rhabditina</taxon>
        <taxon>Rhabditomorpha</taxon>
        <taxon>Rhabditoidea</taxon>
        <taxon>Rhabditidae</taxon>
        <taxon>Peloderinae</taxon>
        <taxon>Caenorhabditis</taxon>
    </lineage>
</organism>
<comment type="caution">
    <text evidence="17">The sequence shown here is derived from an EMBL/GenBank/DDBJ whole genome shotgun (WGS) entry which is preliminary data.</text>
</comment>
<dbReference type="InterPro" id="IPR036961">
    <property type="entry name" value="Kinesin_motor_dom_sf"/>
</dbReference>
<dbReference type="PRINTS" id="PR00380">
    <property type="entry name" value="KINESINHEAVY"/>
</dbReference>
<evidence type="ECO:0000313" key="18">
    <source>
        <dbReference type="Proteomes" id="UP000494206"/>
    </source>
</evidence>
<dbReference type="GO" id="GO:0005876">
    <property type="term" value="C:spindle microtubule"/>
    <property type="evidence" value="ECO:0007669"/>
    <property type="project" value="TreeGrafter"/>
</dbReference>
<evidence type="ECO:0000256" key="2">
    <source>
        <dbReference type="ARBA" id="ARBA00022490"/>
    </source>
</evidence>
<evidence type="ECO:0000256" key="1">
    <source>
        <dbReference type="ARBA" id="ARBA00004245"/>
    </source>
</evidence>
<dbReference type="OrthoDB" id="3176171at2759"/>
<reference evidence="17 18" key="1">
    <citation type="submission" date="2020-04" db="EMBL/GenBank/DDBJ databases">
        <authorList>
            <person name="Laetsch R D."/>
            <person name="Stevens L."/>
            <person name="Kumar S."/>
            <person name="Blaxter L. M."/>
        </authorList>
    </citation>
    <scope>NUCLEOTIDE SEQUENCE [LARGE SCALE GENOMIC DNA]</scope>
</reference>
<keyword evidence="5 12" id="KW-0547">Nucleotide-binding</keyword>
<dbReference type="Gene3D" id="3.40.850.10">
    <property type="entry name" value="Kinesin motor domain"/>
    <property type="match status" value="1"/>
</dbReference>
<evidence type="ECO:0000256" key="4">
    <source>
        <dbReference type="ARBA" id="ARBA00022701"/>
    </source>
</evidence>
<evidence type="ECO:0000259" key="16">
    <source>
        <dbReference type="PROSITE" id="PS50067"/>
    </source>
</evidence>
<dbReference type="Pfam" id="PF00225">
    <property type="entry name" value="Kinesin"/>
    <property type="match status" value="1"/>
</dbReference>
<feature type="coiled-coil region" evidence="14">
    <location>
        <begin position="433"/>
        <end position="470"/>
    </location>
</feature>
<dbReference type="GO" id="GO:0008017">
    <property type="term" value="F:microtubule binding"/>
    <property type="evidence" value="ECO:0007669"/>
    <property type="project" value="InterPro"/>
</dbReference>
<keyword evidence="3" id="KW-0132">Cell division</keyword>
<feature type="coiled-coil region" evidence="14">
    <location>
        <begin position="354"/>
        <end position="381"/>
    </location>
</feature>
<sequence length="971" mass="109748">MSKKKVSEATSHLRVAIRVRPMNKTEKDEKCTNIVKVDQQKLTITCKGKGFGPFTKVYGPDVTQSMVYEDLVASQVKNVIAGFNCTVFAYGQTGTGKTFTMEGGRSEAKSSDEDETTGIIPRAVEDIFLQLEKSGCEEYSLRVSYLELYNEELFDLLAINSDGDDRERLRIFDDPNKKGVIVSGVEEVPVRNRADVYKLLEMGAEKRRTAATLMNMHSSRSHSLFMVNVVIRENTTNGEELVKQGKLNLVDLAGSENIGRSGAQGNRAKEAGSINQSLLTLGRVIRSLTTNAQHIPYRESKLTRLLQDSLGGSTITSLIATLSPASSNFEESQSTLEYAMRAANIKNKPICNTKVSKKTILKEYSEEIEKLRRDLRAAREKNGVIISEESHEEFQRNMERVRDLEDQLGAVTDRLYRFTEDLMHMDDQYRQLYEHKTELADRLNQRLRDLAEKEKELADTRDELKIYVDALEEMHSSALRTYSQLQDMRNVADDYQGDLVRYWKKVDAMSAAAVDNKGMIEKYIEKIGSSITRLLENNRRFSDESTANVEKVVENSKIPCEFLAETSSKLQNESQSLTMRFSEFSQLSTTLHNEAIERINNEHEDLKKDLNIKMNSLMILFQRYNKEASLLGETASTRLNNIQEAMDGFRKEIDPLLSELRVAISDSMDRHEKDRQEISTSVAQPCADIFAELENLRKDFVERIGCVAQKAQMASQKAVEINSRQEIDDQESLRKVLETMSIVQDVVTSNEDVIGEEVATFNDTEKVATQEELNAISDEAEVGCSEINTQVENHVTSVKSATEELEEKNALNLKQLEEKTQGGVERLNSIVADCGTTIESTESRTTDAVAVMNESKNRSENAVVEITGEMRESSEAVKLVEVDPYECVPSRTIRSIYTVDELNVPPQPEKLVSRSSSSSEEGEDDVSARKKRRVTTFMRRDSLLDATNKFMSPTSIQRRREAIIEEDDFEN</sequence>
<feature type="region of interest" description="Disordered" evidence="15">
    <location>
        <begin position="907"/>
        <end position="933"/>
    </location>
</feature>
<gene>
    <name evidence="17" type="ORF">CBOVIS_LOCUS10431</name>
</gene>
<dbReference type="PANTHER" id="PTHR47970">
    <property type="entry name" value="KINESIN-LIKE PROTEIN KIF11"/>
    <property type="match status" value="1"/>
</dbReference>
<protein>
    <recommendedName>
        <fullName evidence="13">Kinesin-like protein</fullName>
    </recommendedName>
</protein>
<dbReference type="GO" id="GO:0051231">
    <property type="term" value="P:spindle elongation"/>
    <property type="evidence" value="ECO:0007669"/>
    <property type="project" value="TreeGrafter"/>
</dbReference>
<dbReference type="SMART" id="SM00129">
    <property type="entry name" value="KISc"/>
    <property type="match status" value="1"/>
</dbReference>
<dbReference type="InterPro" id="IPR019821">
    <property type="entry name" value="Kinesin_motor_CS"/>
</dbReference>
<dbReference type="InterPro" id="IPR001752">
    <property type="entry name" value="Kinesin_motor_dom"/>
</dbReference>
<evidence type="ECO:0000256" key="12">
    <source>
        <dbReference type="PROSITE-ProRule" id="PRU00283"/>
    </source>
</evidence>
<accession>A0A8S1F860</accession>
<dbReference type="FunFam" id="3.40.850.10:FF:000051">
    <property type="entry name" value="Kinesin-like protein bimC"/>
    <property type="match status" value="1"/>
</dbReference>
<evidence type="ECO:0000256" key="8">
    <source>
        <dbReference type="ARBA" id="ARBA00023054"/>
    </source>
</evidence>
<evidence type="ECO:0000256" key="6">
    <source>
        <dbReference type="ARBA" id="ARBA00022776"/>
    </source>
</evidence>
<dbReference type="EMBL" id="CADEPM010000007">
    <property type="protein sequence ID" value="CAB3408682.1"/>
    <property type="molecule type" value="Genomic_DNA"/>
</dbReference>
<dbReference type="GO" id="GO:0072686">
    <property type="term" value="C:mitotic spindle"/>
    <property type="evidence" value="ECO:0007669"/>
    <property type="project" value="TreeGrafter"/>
</dbReference>
<dbReference type="GO" id="GO:0090307">
    <property type="term" value="P:mitotic spindle assembly"/>
    <property type="evidence" value="ECO:0007669"/>
    <property type="project" value="TreeGrafter"/>
</dbReference>
<feature type="region of interest" description="Disordered" evidence="15">
    <location>
        <begin position="946"/>
        <end position="971"/>
    </location>
</feature>
<dbReference type="GO" id="GO:0008574">
    <property type="term" value="F:plus-end-directed microtubule motor activity"/>
    <property type="evidence" value="ECO:0007669"/>
    <property type="project" value="TreeGrafter"/>
</dbReference>
<dbReference type="GO" id="GO:0051301">
    <property type="term" value="P:cell division"/>
    <property type="evidence" value="ECO:0007669"/>
    <property type="project" value="UniProtKB-KW"/>
</dbReference>
<evidence type="ECO:0000313" key="17">
    <source>
        <dbReference type="EMBL" id="CAB3408682.1"/>
    </source>
</evidence>
<keyword evidence="6" id="KW-0498">Mitosis</keyword>
<dbReference type="GO" id="GO:0005524">
    <property type="term" value="F:ATP binding"/>
    <property type="evidence" value="ECO:0007669"/>
    <property type="project" value="UniProtKB-UniRule"/>
</dbReference>
<comment type="similarity">
    <text evidence="12 13">Belongs to the TRAFAC class myosin-kinesin ATPase superfamily. Kinesin family.</text>
</comment>
<dbReference type="PANTHER" id="PTHR47970:SF12">
    <property type="entry name" value="KINESIN FAMILY MEMBER 11"/>
    <property type="match status" value="1"/>
</dbReference>
<dbReference type="GO" id="GO:0005634">
    <property type="term" value="C:nucleus"/>
    <property type="evidence" value="ECO:0007669"/>
    <property type="project" value="TreeGrafter"/>
</dbReference>
<dbReference type="InterPro" id="IPR027417">
    <property type="entry name" value="P-loop_NTPase"/>
</dbReference>
<evidence type="ECO:0000256" key="5">
    <source>
        <dbReference type="ARBA" id="ARBA00022741"/>
    </source>
</evidence>
<keyword evidence="11" id="KW-0131">Cell cycle</keyword>
<keyword evidence="7 12" id="KW-0067">ATP-binding</keyword>
<evidence type="ECO:0000256" key="3">
    <source>
        <dbReference type="ARBA" id="ARBA00022618"/>
    </source>
</evidence>
<evidence type="ECO:0000256" key="9">
    <source>
        <dbReference type="ARBA" id="ARBA00023175"/>
    </source>
</evidence>
<evidence type="ECO:0000256" key="13">
    <source>
        <dbReference type="RuleBase" id="RU000394"/>
    </source>
</evidence>
<evidence type="ECO:0000256" key="15">
    <source>
        <dbReference type="SAM" id="MobiDB-lite"/>
    </source>
</evidence>
<keyword evidence="4 13" id="KW-0493">Microtubule</keyword>
<evidence type="ECO:0000256" key="7">
    <source>
        <dbReference type="ARBA" id="ARBA00022840"/>
    </source>
</evidence>
<feature type="domain" description="Kinesin motor" evidence="16">
    <location>
        <begin position="12"/>
        <end position="345"/>
    </location>
</feature>
<keyword evidence="8 14" id="KW-0175">Coiled coil</keyword>
<dbReference type="PROSITE" id="PS50067">
    <property type="entry name" value="KINESIN_MOTOR_2"/>
    <property type="match status" value="1"/>
</dbReference>
<name>A0A8S1F860_9PELO</name>
<keyword evidence="2" id="KW-0963">Cytoplasm</keyword>
<proteinExistence type="inferred from homology"/>
<keyword evidence="18" id="KW-1185">Reference proteome</keyword>
<evidence type="ECO:0000256" key="11">
    <source>
        <dbReference type="ARBA" id="ARBA00023306"/>
    </source>
</evidence>
<keyword evidence="10" id="KW-0206">Cytoskeleton</keyword>
<dbReference type="AlphaFoldDB" id="A0A8S1F860"/>
<dbReference type="InterPro" id="IPR047149">
    <property type="entry name" value="KIF11-like"/>
</dbReference>
<keyword evidence="9 12" id="KW-0505">Motor protein</keyword>
<dbReference type="GO" id="GO:0007018">
    <property type="term" value="P:microtubule-based movement"/>
    <property type="evidence" value="ECO:0007669"/>
    <property type="project" value="InterPro"/>
</dbReference>
<comment type="subcellular location">
    <subcellularLocation>
        <location evidence="1">Cytoplasm</location>
        <location evidence="1">Cytoskeleton</location>
    </subcellularLocation>
</comment>
<dbReference type="SUPFAM" id="SSF52540">
    <property type="entry name" value="P-loop containing nucleoside triphosphate hydrolases"/>
    <property type="match status" value="1"/>
</dbReference>
<evidence type="ECO:0000256" key="14">
    <source>
        <dbReference type="SAM" id="Coils"/>
    </source>
</evidence>
<dbReference type="PROSITE" id="PS00411">
    <property type="entry name" value="KINESIN_MOTOR_1"/>
    <property type="match status" value="1"/>
</dbReference>
<feature type="binding site" evidence="12">
    <location>
        <begin position="91"/>
        <end position="98"/>
    </location>
    <ligand>
        <name>ATP</name>
        <dbReference type="ChEBI" id="CHEBI:30616"/>
    </ligand>
</feature>
<evidence type="ECO:0000256" key="10">
    <source>
        <dbReference type="ARBA" id="ARBA00023212"/>
    </source>
</evidence>
<dbReference type="Proteomes" id="UP000494206">
    <property type="component" value="Unassembled WGS sequence"/>
</dbReference>